<protein>
    <recommendedName>
        <fullName evidence="4">LigA protein</fullName>
    </recommendedName>
</protein>
<evidence type="ECO:0008006" key="4">
    <source>
        <dbReference type="Google" id="ProtNLM"/>
    </source>
</evidence>
<name>A0ABV8I077_9ACTN</name>
<evidence type="ECO:0000313" key="2">
    <source>
        <dbReference type="EMBL" id="MFC4036762.1"/>
    </source>
</evidence>
<dbReference type="EMBL" id="JBHSBB010000053">
    <property type="protein sequence ID" value="MFC4036762.1"/>
    <property type="molecule type" value="Genomic_DNA"/>
</dbReference>
<accession>A0ABV8I077</accession>
<sequence>MLPGIPLFPGVADYPHWAARLDDLGVRHTAQALLPAAAAGAPAAGFKVLDGLWFRGRGLAWQRVDRAYVARWRQGRAAAAEALADRLDAALAADAMCLRRVVLYELAVLLQDKPGPERARTAISLGLAAGEADILAAALGAALPLGGLDREAAEGVQSAWEHGRLRRATALAARLPAAPADPLLAELLAAIAGAAREADALLAEAARRADGGDDAAAARAYLRAARLAADDERALAGLLRTTPDTPAPEVRAEWEGDALRVRWTDWTGWTDDTAPVDHTDLGFHVVRHLADHPEESVRLGSGHGRAGILDTGAVTGTRVRYSVLPIGDGRIAGLPRTSTPLLVAPEVTDLEVTSGRSGVTGTWRAPDTAAAVRVVRLGPRGPADTEADTETETDADTELPCRRDGFEDPATAPGPRAYLIGCDYRAPDGTIVSSPGRWAGAVMEEWPQPVTTLTVLAAGPLGDAVRLDWPAPARGEVRIVPWDDDPPAPGTDLTGELPHLPSPLITDPAESITVAPGAALRIVAVGVLGRHAVAGPSLLVEALPEIGGLRAERLPDDEIRVVLDWPPSAATLMVGREQDGRSDERPLTRSAYLRAGLRLPATGSACAVTVRAVSTPGADLVLGGAARIELPPQVRVDYRLLKPGWRGGARRTVVVRAVLPGSTGPAAPDAAGEPPAAPGCPDFLLVGRPAVPPLHPGQGTAELRLPGARLTSGEPVHIELDLRDRARPYLLRGFLLGAHSADARLDHPTPDTLVVR</sequence>
<dbReference type="Proteomes" id="UP001595765">
    <property type="component" value="Unassembled WGS sequence"/>
</dbReference>
<proteinExistence type="predicted"/>
<dbReference type="RefSeq" id="WP_386439020.1">
    <property type="nucleotide sequence ID" value="NZ_JBHSBB010000053.1"/>
</dbReference>
<reference evidence="3" key="1">
    <citation type="journal article" date="2019" name="Int. J. Syst. Evol. Microbiol.">
        <title>The Global Catalogue of Microorganisms (GCM) 10K type strain sequencing project: providing services to taxonomists for standard genome sequencing and annotation.</title>
        <authorList>
            <consortium name="The Broad Institute Genomics Platform"/>
            <consortium name="The Broad Institute Genome Sequencing Center for Infectious Disease"/>
            <person name="Wu L."/>
            <person name="Ma J."/>
        </authorList>
    </citation>
    <scope>NUCLEOTIDE SEQUENCE [LARGE SCALE GENOMIC DNA]</scope>
    <source>
        <strain evidence="3">CGMCC 4.7237</strain>
    </source>
</reference>
<feature type="compositionally biased region" description="Acidic residues" evidence="1">
    <location>
        <begin position="385"/>
        <end position="397"/>
    </location>
</feature>
<evidence type="ECO:0000313" key="3">
    <source>
        <dbReference type="Proteomes" id="UP001595765"/>
    </source>
</evidence>
<keyword evidence="3" id="KW-1185">Reference proteome</keyword>
<gene>
    <name evidence="2" type="ORF">ACFO3J_35785</name>
</gene>
<organism evidence="2 3">
    <name type="scientific">Streptomyces polygonati</name>
    <dbReference type="NCBI Taxonomy" id="1617087"/>
    <lineage>
        <taxon>Bacteria</taxon>
        <taxon>Bacillati</taxon>
        <taxon>Actinomycetota</taxon>
        <taxon>Actinomycetes</taxon>
        <taxon>Kitasatosporales</taxon>
        <taxon>Streptomycetaceae</taxon>
        <taxon>Streptomyces</taxon>
    </lineage>
</organism>
<evidence type="ECO:0000256" key="1">
    <source>
        <dbReference type="SAM" id="MobiDB-lite"/>
    </source>
</evidence>
<feature type="region of interest" description="Disordered" evidence="1">
    <location>
        <begin position="379"/>
        <end position="412"/>
    </location>
</feature>
<comment type="caution">
    <text evidence="2">The sequence shown here is derived from an EMBL/GenBank/DDBJ whole genome shotgun (WGS) entry which is preliminary data.</text>
</comment>